<dbReference type="InterPro" id="IPR024344">
    <property type="entry name" value="MDMPI_metal-binding"/>
</dbReference>
<proteinExistence type="predicted"/>
<reference evidence="3 4" key="1">
    <citation type="journal article" date="2017" name="Nature">
        <title>Atmospheric trace gases support primary production in Antarctic desert surface soil.</title>
        <authorList>
            <person name="Ji M."/>
            <person name="Greening C."/>
            <person name="Vanwonterghem I."/>
            <person name="Carere C.R."/>
            <person name="Bay S.K."/>
            <person name="Steen J.A."/>
            <person name="Montgomery K."/>
            <person name="Lines T."/>
            <person name="Beardall J."/>
            <person name="van Dorst J."/>
            <person name="Snape I."/>
            <person name="Stott M.B."/>
            <person name="Hugenholtz P."/>
            <person name="Ferrari B.C."/>
        </authorList>
    </citation>
    <scope>NUCLEOTIDE SEQUENCE [LARGE SCALE GENOMIC DNA]</scope>
    <source>
        <strain evidence="3">RRmetagenome_bin12</strain>
    </source>
</reference>
<dbReference type="AlphaFoldDB" id="A0A2W5Z8S6"/>
<accession>A0A2W5Z8S6</accession>
<dbReference type="Gene3D" id="1.20.120.450">
    <property type="entry name" value="dinb family like domain"/>
    <property type="match status" value="1"/>
</dbReference>
<dbReference type="NCBIfam" id="TIGR03083">
    <property type="entry name" value="maleylpyruvate isomerase family mycothiol-dependent enzyme"/>
    <property type="match status" value="1"/>
</dbReference>
<name>A0A2W5Z8S6_9BACT</name>
<organism evidence="3 4">
    <name type="scientific">Candidatus Aeolococcus gillhamiae</name>
    <dbReference type="NCBI Taxonomy" id="3127015"/>
    <lineage>
        <taxon>Bacteria</taxon>
        <taxon>Bacillati</taxon>
        <taxon>Candidatus Dormiibacterota</taxon>
        <taxon>Candidatus Dormibacteria</taxon>
        <taxon>Candidatus Aeolococcales</taxon>
        <taxon>Candidatus Aeolococcaceae</taxon>
        <taxon>Candidatus Aeolococcus</taxon>
    </lineage>
</organism>
<accession>A0A934JRD7</accession>
<comment type="caution">
    <text evidence="3">The sequence shown here is derived from an EMBL/GenBank/DDBJ whole genome shotgun (WGS) entry which is preliminary data.</text>
</comment>
<dbReference type="Pfam" id="PF11716">
    <property type="entry name" value="MDMPI_N"/>
    <property type="match status" value="1"/>
</dbReference>
<dbReference type="InterPro" id="IPR034660">
    <property type="entry name" value="DinB/YfiT-like"/>
</dbReference>
<evidence type="ECO:0000313" key="5">
    <source>
        <dbReference type="Proteomes" id="UP000606991"/>
    </source>
</evidence>
<reference evidence="2 5" key="3">
    <citation type="submission" date="2020-10" db="EMBL/GenBank/DDBJ databases">
        <title>Ca. Dormibacterota MAGs.</title>
        <authorList>
            <person name="Montgomery K."/>
        </authorList>
    </citation>
    <scope>NUCLEOTIDE SEQUENCE [LARGE SCALE GENOMIC DNA]</scope>
    <source>
        <strain evidence="2">SC8812_S17_18</strain>
    </source>
</reference>
<dbReference type="NCBIfam" id="TIGR03086">
    <property type="entry name" value="TIGR03086 family metal-binding protein"/>
    <property type="match status" value="1"/>
</dbReference>
<dbReference type="GO" id="GO:0046872">
    <property type="term" value="F:metal ion binding"/>
    <property type="evidence" value="ECO:0007669"/>
    <property type="project" value="InterPro"/>
</dbReference>
<reference evidence="3" key="2">
    <citation type="submission" date="2018-05" db="EMBL/GenBank/DDBJ databases">
        <authorList>
            <person name="Ferrari B."/>
        </authorList>
    </citation>
    <scope>NUCLEOTIDE SEQUENCE</scope>
    <source>
        <strain evidence="3">RRmetagenome_bin12</strain>
    </source>
</reference>
<feature type="domain" description="Mycothiol-dependent maleylpyruvate isomerase metal-binding" evidence="1">
    <location>
        <begin position="14"/>
        <end position="129"/>
    </location>
</feature>
<evidence type="ECO:0000313" key="4">
    <source>
        <dbReference type="Proteomes" id="UP000248724"/>
    </source>
</evidence>
<protein>
    <submittedName>
        <fullName evidence="3">TIGR03086 family protein</fullName>
    </submittedName>
</protein>
<evidence type="ECO:0000313" key="3">
    <source>
        <dbReference type="EMBL" id="PZR79305.1"/>
    </source>
</evidence>
<evidence type="ECO:0000313" key="2">
    <source>
        <dbReference type="EMBL" id="MBJ7594221.1"/>
    </source>
</evidence>
<dbReference type="RefSeq" id="WP_337310225.1">
    <property type="nucleotide sequence ID" value="NZ_JAEKNS010000058.1"/>
</dbReference>
<gene>
    <name evidence="3" type="ORF">DLM65_11120</name>
    <name evidence="2" type="ORF">JF886_05040</name>
</gene>
<dbReference type="InterPro" id="IPR017517">
    <property type="entry name" value="Maleyloyr_isom"/>
</dbReference>
<dbReference type="Proteomes" id="UP000606991">
    <property type="component" value="Unassembled WGS sequence"/>
</dbReference>
<dbReference type="SUPFAM" id="SSF109854">
    <property type="entry name" value="DinB/YfiT-like putative metalloenzymes"/>
    <property type="match status" value="1"/>
</dbReference>
<dbReference type="Proteomes" id="UP000248724">
    <property type="component" value="Unassembled WGS sequence"/>
</dbReference>
<dbReference type="EMBL" id="QHBU01000212">
    <property type="protein sequence ID" value="PZR79305.1"/>
    <property type="molecule type" value="Genomic_DNA"/>
</dbReference>
<evidence type="ECO:0000259" key="1">
    <source>
        <dbReference type="Pfam" id="PF11716"/>
    </source>
</evidence>
<sequence>MADQPQPLQLLSRGLDQAQRLIAATTPEQAALPTPCRSWTVRHLVEHLINDPGNFAAAVRGEKPAWGGPTGNLGDDWAGSFASSRHQLDAAWESADLKSLVPSMGGEAPLLSRVDQQIAEFAVHAWDLARATGQSEDLDPEVAEHGLRWATQNLKAQFRGPEDEGKAFGAEVPVADTAPVYERLAGWFGRDPRWSAGAG</sequence>
<dbReference type="EMBL" id="JAEKNS010000058">
    <property type="protein sequence ID" value="MBJ7594221.1"/>
    <property type="molecule type" value="Genomic_DNA"/>
</dbReference>
<dbReference type="InterPro" id="IPR017520">
    <property type="entry name" value="CHP03086"/>
</dbReference>